<organism evidence="1 2">
    <name type="scientific">Tothia fuscella</name>
    <dbReference type="NCBI Taxonomy" id="1048955"/>
    <lineage>
        <taxon>Eukaryota</taxon>
        <taxon>Fungi</taxon>
        <taxon>Dikarya</taxon>
        <taxon>Ascomycota</taxon>
        <taxon>Pezizomycotina</taxon>
        <taxon>Dothideomycetes</taxon>
        <taxon>Pleosporomycetidae</taxon>
        <taxon>Venturiales</taxon>
        <taxon>Cylindrosympodiaceae</taxon>
        <taxon>Tothia</taxon>
    </lineage>
</organism>
<comment type="caution">
    <text evidence="1">The sequence shown here is derived from an EMBL/GenBank/DDBJ whole genome shotgun (WGS) entry which is preliminary data.</text>
</comment>
<name>A0A9P4NH94_9PEZI</name>
<protein>
    <submittedName>
        <fullName evidence="1">Uncharacterized protein</fullName>
    </submittedName>
</protein>
<accession>A0A9P4NH94</accession>
<dbReference type="EMBL" id="MU007103">
    <property type="protein sequence ID" value="KAF2421062.1"/>
    <property type="molecule type" value="Genomic_DNA"/>
</dbReference>
<keyword evidence="2" id="KW-1185">Reference proteome</keyword>
<dbReference type="Proteomes" id="UP000800235">
    <property type="component" value="Unassembled WGS sequence"/>
</dbReference>
<sequence>MQKRAGQDAASLRGQPTQEHQKQLAFHYIYHLHFTLGHRSRRTNHLEHLGFVFLVRPPSFGTWLKSGSLGRNLCRELWHQRAPRHRHFEHLQTNLYVRYCSCLDHHGLPPLKLGDQQFAEVAEIVRGKDIGLVVVFVVVEILRRIIFLDPTSNTTIHHQHPPATITLHLRAILAKRVFYAAAVE</sequence>
<evidence type="ECO:0000313" key="1">
    <source>
        <dbReference type="EMBL" id="KAF2421062.1"/>
    </source>
</evidence>
<reference evidence="1" key="1">
    <citation type="journal article" date="2020" name="Stud. Mycol.">
        <title>101 Dothideomycetes genomes: a test case for predicting lifestyles and emergence of pathogens.</title>
        <authorList>
            <person name="Haridas S."/>
            <person name="Albert R."/>
            <person name="Binder M."/>
            <person name="Bloem J."/>
            <person name="Labutti K."/>
            <person name="Salamov A."/>
            <person name="Andreopoulos B."/>
            <person name="Baker S."/>
            <person name="Barry K."/>
            <person name="Bills G."/>
            <person name="Bluhm B."/>
            <person name="Cannon C."/>
            <person name="Castanera R."/>
            <person name="Culley D."/>
            <person name="Daum C."/>
            <person name="Ezra D."/>
            <person name="Gonzalez J."/>
            <person name="Henrissat B."/>
            <person name="Kuo A."/>
            <person name="Liang C."/>
            <person name="Lipzen A."/>
            <person name="Lutzoni F."/>
            <person name="Magnuson J."/>
            <person name="Mondo S."/>
            <person name="Nolan M."/>
            <person name="Ohm R."/>
            <person name="Pangilinan J."/>
            <person name="Park H.-J."/>
            <person name="Ramirez L."/>
            <person name="Alfaro M."/>
            <person name="Sun H."/>
            <person name="Tritt A."/>
            <person name="Yoshinaga Y."/>
            <person name="Zwiers L.-H."/>
            <person name="Turgeon B."/>
            <person name="Goodwin S."/>
            <person name="Spatafora J."/>
            <person name="Crous P."/>
            <person name="Grigoriev I."/>
        </authorList>
    </citation>
    <scope>NUCLEOTIDE SEQUENCE</scope>
    <source>
        <strain evidence="1">CBS 130266</strain>
    </source>
</reference>
<evidence type="ECO:0000313" key="2">
    <source>
        <dbReference type="Proteomes" id="UP000800235"/>
    </source>
</evidence>
<gene>
    <name evidence="1" type="ORF">EJ08DRAFT_524316</name>
</gene>
<proteinExistence type="predicted"/>
<dbReference type="AlphaFoldDB" id="A0A9P4NH94"/>